<accession>A0A4V6MWS2</accession>
<feature type="compositionally biased region" description="Basic residues" evidence="1">
    <location>
        <begin position="127"/>
        <end position="137"/>
    </location>
</feature>
<dbReference type="Proteomes" id="UP000292082">
    <property type="component" value="Unassembled WGS sequence"/>
</dbReference>
<evidence type="ECO:0000313" key="3">
    <source>
        <dbReference type="Proteomes" id="UP000292082"/>
    </source>
</evidence>
<feature type="compositionally biased region" description="Low complexity" evidence="1">
    <location>
        <begin position="114"/>
        <end position="124"/>
    </location>
</feature>
<feature type="compositionally biased region" description="Basic and acidic residues" evidence="1">
    <location>
        <begin position="161"/>
        <end position="179"/>
    </location>
</feature>
<organism evidence="2 3">
    <name type="scientific">Dichomitus squalens</name>
    <dbReference type="NCBI Taxonomy" id="114155"/>
    <lineage>
        <taxon>Eukaryota</taxon>
        <taxon>Fungi</taxon>
        <taxon>Dikarya</taxon>
        <taxon>Basidiomycota</taxon>
        <taxon>Agaricomycotina</taxon>
        <taxon>Agaricomycetes</taxon>
        <taxon>Polyporales</taxon>
        <taxon>Polyporaceae</taxon>
        <taxon>Dichomitus</taxon>
    </lineage>
</organism>
<feature type="region of interest" description="Disordered" evidence="1">
    <location>
        <begin position="60"/>
        <end position="98"/>
    </location>
</feature>
<evidence type="ECO:0000256" key="1">
    <source>
        <dbReference type="SAM" id="MobiDB-lite"/>
    </source>
</evidence>
<sequence length="216" mass="23479">MRAAYVSACSHTHTECLFSSLSTSPMSRVNHSPAWPACVPLRPHGDRPLISFLFPSAALARPSPPSSHVNARPSTSDLRRTSPHARTSSRVPGGPATRCELVRLPLRARHERPLAAPARAPAEQRAVRRTGRGRRGVAGHGPETAAGRRGDERRRTGRARARAEERGCERARERERERRGEGELMLLMLAAACERVLAVGPGLGVLTKTPAACSFR</sequence>
<protein>
    <submittedName>
        <fullName evidence="2">Uncharacterized protein</fullName>
    </submittedName>
</protein>
<evidence type="ECO:0000313" key="2">
    <source>
        <dbReference type="EMBL" id="TBU57698.1"/>
    </source>
</evidence>
<dbReference type="AlphaFoldDB" id="A0A4V6MWS2"/>
<keyword evidence="3" id="KW-1185">Reference proteome</keyword>
<proteinExistence type="predicted"/>
<name>A0A4V6MWS2_9APHY</name>
<dbReference type="EMBL" id="ML145134">
    <property type="protein sequence ID" value="TBU57698.1"/>
    <property type="molecule type" value="Genomic_DNA"/>
</dbReference>
<gene>
    <name evidence="2" type="ORF">BD310DRAFT_538091</name>
</gene>
<reference evidence="2 3" key="1">
    <citation type="submission" date="2019-01" db="EMBL/GenBank/DDBJ databases">
        <title>Draft genome sequences of three monokaryotic isolates of the white-rot basidiomycete fungus Dichomitus squalens.</title>
        <authorList>
            <consortium name="DOE Joint Genome Institute"/>
            <person name="Lopez S.C."/>
            <person name="Andreopoulos B."/>
            <person name="Pangilinan J."/>
            <person name="Lipzen A."/>
            <person name="Riley R."/>
            <person name="Ahrendt S."/>
            <person name="Ng V."/>
            <person name="Barry K."/>
            <person name="Daum C."/>
            <person name="Grigoriev I.V."/>
            <person name="Hilden K.S."/>
            <person name="Makela M.R."/>
            <person name="de Vries R.P."/>
        </authorList>
    </citation>
    <scope>NUCLEOTIDE SEQUENCE [LARGE SCALE GENOMIC DNA]</scope>
    <source>
        <strain evidence="2 3">CBS 464.89</strain>
    </source>
</reference>
<feature type="region of interest" description="Disordered" evidence="1">
    <location>
        <begin position="110"/>
        <end position="179"/>
    </location>
</feature>